<sequence length="125" mass="13942">MNDLGDAQLRRQTLLWLSLLAADTDAQLAWLDGRDVDTADVVEEGGLYCRISEELTRRGCFRPEDLRGLQALAARLAQLDDPARTGPWAAALATPAWDEVRQLARKALVTTLGDWHQPLPRRPAR</sequence>
<dbReference type="AlphaFoldDB" id="A0A1G8ZT36"/>
<accession>A0A1G8ZT36</accession>
<evidence type="ECO:0000313" key="1">
    <source>
        <dbReference type="EMBL" id="SDK18213.1"/>
    </source>
</evidence>
<dbReference type="STRING" id="417292.SAMN05421806_105177"/>
<gene>
    <name evidence="1" type="ORF">SAMN05421806_105177</name>
</gene>
<organism evidence="1 2">
    <name type="scientific">Streptomyces indicus</name>
    <dbReference type="NCBI Taxonomy" id="417292"/>
    <lineage>
        <taxon>Bacteria</taxon>
        <taxon>Bacillati</taxon>
        <taxon>Actinomycetota</taxon>
        <taxon>Actinomycetes</taxon>
        <taxon>Kitasatosporales</taxon>
        <taxon>Streptomycetaceae</taxon>
        <taxon>Streptomyces</taxon>
    </lineage>
</organism>
<evidence type="ECO:0000313" key="2">
    <source>
        <dbReference type="Proteomes" id="UP000199155"/>
    </source>
</evidence>
<name>A0A1G8ZT36_9ACTN</name>
<protein>
    <submittedName>
        <fullName evidence="1">Uncharacterized protein</fullName>
    </submittedName>
</protein>
<dbReference type="RefSeq" id="WP_093610341.1">
    <property type="nucleotide sequence ID" value="NZ_FNFF01000005.1"/>
</dbReference>
<dbReference type="Proteomes" id="UP000199155">
    <property type="component" value="Unassembled WGS sequence"/>
</dbReference>
<dbReference type="EMBL" id="FNFF01000005">
    <property type="protein sequence ID" value="SDK18213.1"/>
    <property type="molecule type" value="Genomic_DNA"/>
</dbReference>
<keyword evidence="2" id="KW-1185">Reference proteome</keyword>
<proteinExistence type="predicted"/>
<dbReference type="OrthoDB" id="4301059at2"/>
<reference evidence="1 2" key="1">
    <citation type="submission" date="2016-10" db="EMBL/GenBank/DDBJ databases">
        <authorList>
            <person name="de Groot N.N."/>
        </authorList>
    </citation>
    <scope>NUCLEOTIDE SEQUENCE [LARGE SCALE GENOMIC DNA]</scope>
    <source>
        <strain evidence="1 2">CGMCC 4.5727</strain>
    </source>
</reference>